<dbReference type="KEGG" id="emar:D1013_08945"/>
<reference evidence="1 2" key="1">
    <citation type="submission" date="2018-08" db="EMBL/GenBank/DDBJ databases">
        <title>The reduced genetic potential of extracellular carbohydrate catabolism in Euzebyella marina RN62, a Flavobacteriia bacterium isolated from the hadal water.</title>
        <authorList>
            <person name="Xue C."/>
        </authorList>
    </citation>
    <scope>NUCLEOTIDE SEQUENCE [LARGE SCALE GENOMIC DNA]</scope>
    <source>
        <strain evidence="1 2">RN62</strain>
    </source>
</reference>
<organism evidence="1 2">
    <name type="scientific">Euzebyella marina</name>
    <dbReference type="NCBI Taxonomy" id="1761453"/>
    <lineage>
        <taxon>Bacteria</taxon>
        <taxon>Pseudomonadati</taxon>
        <taxon>Bacteroidota</taxon>
        <taxon>Flavobacteriia</taxon>
        <taxon>Flavobacteriales</taxon>
        <taxon>Flavobacteriaceae</taxon>
        <taxon>Euzebyella</taxon>
    </lineage>
</organism>
<dbReference type="AlphaFoldDB" id="A0A3G2L5H3"/>
<protein>
    <submittedName>
        <fullName evidence="1">Uncharacterized protein</fullName>
    </submittedName>
</protein>
<dbReference type="EMBL" id="CP032050">
    <property type="protein sequence ID" value="AYN67478.1"/>
    <property type="molecule type" value="Genomic_DNA"/>
</dbReference>
<evidence type="ECO:0000313" key="2">
    <source>
        <dbReference type="Proteomes" id="UP000276309"/>
    </source>
</evidence>
<keyword evidence="2" id="KW-1185">Reference proteome</keyword>
<sequence length="83" mass="9819">MNLAELYNELKALEIDDSQIYLHGLYGSKDDNDKLALLIKKGKHRPVWEIYYKERGQIGSVRKFFDEDSACQYYLKEQSSNKR</sequence>
<accession>A0A3G2L5H3</accession>
<dbReference type="OrthoDB" id="1451802at2"/>
<proteinExistence type="predicted"/>
<dbReference type="RefSeq" id="WP_121848494.1">
    <property type="nucleotide sequence ID" value="NZ_CP032050.1"/>
</dbReference>
<name>A0A3G2L5H3_9FLAO</name>
<evidence type="ECO:0000313" key="1">
    <source>
        <dbReference type="EMBL" id="AYN67478.1"/>
    </source>
</evidence>
<gene>
    <name evidence="1" type="ORF">D1013_08945</name>
</gene>
<dbReference type="Proteomes" id="UP000276309">
    <property type="component" value="Chromosome"/>
</dbReference>